<gene>
    <name evidence="2" type="ORF">M378DRAFT_55151</name>
</gene>
<evidence type="ECO:0000313" key="3">
    <source>
        <dbReference type="Proteomes" id="UP000054549"/>
    </source>
</evidence>
<dbReference type="AlphaFoldDB" id="A0A0C2WW28"/>
<dbReference type="Pfam" id="PF14214">
    <property type="entry name" value="Helitron_like_N"/>
    <property type="match status" value="1"/>
</dbReference>
<feature type="non-terminal residue" evidence="2">
    <location>
        <position position="1"/>
    </location>
</feature>
<accession>A0A0C2WW28</accession>
<dbReference type="InterPro" id="IPR025476">
    <property type="entry name" value="Helitron_helicase-like"/>
</dbReference>
<dbReference type="HOGENOM" id="CLU_001324_3_2_1"/>
<reference evidence="2 3" key="1">
    <citation type="submission" date="2014-04" db="EMBL/GenBank/DDBJ databases">
        <title>Evolutionary Origins and Diversification of the Mycorrhizal Mutualists.</title>
        <authorList>
            <consortium name="DOE Joint Genome Institute"/>
            <consortium name="Mycorrhizal Genomics Consortium"/>
            <person name="Kohler A."/>
            <person name="Kuo A."/>
            <person name="Nagy L.G."/>
            <person name="Floudas D."/>
            <person name="Copeland A."/>
            <person name="Barry K.W."/>
            <person name="Cichocki N."/>
            <person name="Veneault-Fourrey C."/>
            <person name="LaButti K."/>
            <person name="Lindquist E.A."/>
            <person name="Lipzen A."/>
            <person name="Lundell T."/>
            <person name="Morin E."/>
            <person name="Murat C."/>
            <person name="Riley R."/>
            <person name="Ohm R."/>
            <person name="Sun H."/>
            <person name="Tunlid A."/>
            <person name="Henrissat B."/>
            <person name="Grigoriev I.V."/>
            <person name="Hibbett D.S."/>
            <person name="Martin F."/>
        </authorList>
    </citation>
    <scope>NUCLEOTIDE SEQUENCE [LARGE SCALE GENOMIC DNA]</scope>
    <source>
        <strain evidence="2 3">Koide BX008</strain>
    </source>
</reference>
<dbReference type="EMBL" id="KN818297">
    <property type="protein sequence ID" value="KIL60538.1"/>
    <property type="molecule type" value="Genomic_DNA"/>
</dbReference>
<organism evidence="2 3">
    <name type="scientific">Amanita muscaria (strain Koide BX008)</name>
    <dbReference type="NCBI Taxonomy" id="946122"/>
    <lineage>
        <taxon>Eukaryota</taxon>
        <taxon>Fungi</taxon>
        <taxon>Dikarya</taxon>
        <taxon>Basidiomycota</taxon>
        <taxon>Agaricomycotina</taxon>
        <taxon>Agaricomycetes</taxon>
        <taxon>Agaricomycetidae</taxon>
        <taxon>Agaricales</taxon>
        <taxon>Pluteineae</taxon>
        <taxon>Amanitaceae</taxon>
        <taxon>Amanita</taxon>
    </lineage>
</organism>
<evidence type="ECO:0000259" key="1">
    <source>
        <dbReference type="Pfam" id="PF14214"/>
    </source>
</evidence>
<dbReference type="OrthoDB" id="3366231at2759"/>
<dbReference type="InParanoid" id="A0A0C2WW28"/>
<feature type="domain" description="Helitron helicase-like" evidence="1">
    <location>
        <begin position="1"/>
        <end position="104"/>
    </location>
</feature>
<name>A0A0C2WW28_AMAMK</name>
<sequence length="104" mass="11469">LPSSFTGSARYYAEKVADSLALARHIGKPDLMITATCNPNWPELASQLGPGQSATTVPHLTVRVFKARLYQLMRQLGELFGGLEYYVSAIEFQKRGLPHAHIVV</sequence>
<evidence type="ECO:0000313" key="2">
    <source>
        <dbReference type="EMBL" id="KIL60538.1"/>
    </source>
</evidence>
<proteinExistence type="predicted"/>
<protein>
    <recommendedName>
        <fullName evidence="1">Helitron helicase-like domain-containing protein</fullName>
    </recommendedName>
</protein>
<feature type="non-terminal residue" evidence="2">
    <location>
        <position position="104"/>
    </location>
</feature>
<keyword evidence="3" id="KW-1185">Reference proteome</keyword>
<dbReference type="Proteomes" id="UP000054549">
    <property type="component" value="Unassembled WGS sequence"/>
</dbReference>
<dbReference type="STRING" id="946122.A0A0C2WW28"/>